<sequence length="776" mass="83559">MKKSLSVIISASMAATLFSTVAVGAASPKSSVDFSDLNQLDAGTKAKFDAMISAGIFDGVSDSVFGLHDKMNRAQFAKVAALIFGLKVDTSLSVSSFSDVSAADPANGYALPYIEALKAANLTDGYGNNTYNPGGEVTKEQLAAFLMRGLNKEAEARSNEGVNDSTVSGWAKGYVALAVQMGLLGNQISGTFGGNSPATRDMLVTSSYEAKRQYVPGSRAEISSVGNTTAAKAEIPDEVSTAYSLTANAQAHIKSIVQEKTANGWRVGAVIKLSNASRSTIRIPDYELRIQTADGTVYTLQPSASNANSILPQGNVTLSYMTDIEMKTNISLSKLLWVDVDQDVYPKRETILANAAIDSIVWHGNDAVIQDPVLLGDWGARFSIQGETSALKYSAVSMSKQFTGQTPTYIVEVQAKNEGSYAETIPNFVLSGKAEGKSFIGKRVEETPIIIEAGGQKSIHFAITTDTDTKLNAFYVLSAESFLKQGQNGPIQYYTGRIGFRLPANDGVATGAVGSSYIFGTPMAFKQMNDFINPSLNVSLEELHVTKNEENGNKTGLAKFKLINKSDKPIPVPTFGAELAGNEGKTYAGSRQTVSTQDIAPGTGIIVSYGFTLPSTEQSENYQLIVQEVLSNSAYKSTIASYKVSIQNDNDHNSISFYPFKLNLKSWTLSQLTTTGTTGFSYTYKLNLDMDIERNTEVVLDNNFSKMKFELVDSLGRSLGSSSFPFTGTNRLVSGSQNLSFSNLTQDQIQNKISIKVYETVNTPTGEVNRFITELK</sequence>
<keyword evidence="1" id="KW-0732">Signal</keyword>
<dbReference type="STRING" id="1469647.BC351_04870"/>
<dbReference type="Proteomes" id="UP000190626">
    <property type="component" value="Unassembled WGS sequence"/>
</dbReference>
<comment type="caution">
    <text evidence="3">The sequence shown here is derived from an EMBL/GenBank/DDBJ whole genome shotgun (WGS) entry which is preliminary data.</text>
</comment>
<dbReference type="EMBL" id="MBTG01000012">
    <property type="protein sequence ID" value="OPH57832.1"/>
    <property type="molecule type" value="Genomic_DNA"/>
</dbReference>
<proteinExistence type="predicted"/>
<name>A0A1V4HKQ0_9BACL</name>
<evidence type="ECO:0000256" key="1">
    <source>
        <dbReference type="SAM" id="SignalP"/>
    </source>
</evidence>
<keyword evidence="4" id="KW-1185">Reference proteome</keyword>
<evidence type="ECO:0000313" key="3">
    <source>
        <dbReference type="EMBL" id="OPH57832.1"/>
    </source>
</evidence>
<evidence type="ECO:0000259" key="2">
    <source>
        <dbReference type="PROSITE" id="PS51272"/>
    </source>
</evidence>
<feature type="signal peptide" evidence="1">
    <location>
        <begin position="1"/>
        <end position="24"/>
    </location>
</feature>
<organism evidence="3 4">
    <name type="scientific">Paenibacillus ferrarius</name>
    <dbReference type="NCBI Taxonomy" id="1469647"/>
    <lineage>
        <taxon>Bacteria</taxon>
        <taxon>Bacillati</taxon>
        <taxon>Bacillota</taxon>
        <taxon>Bacilli</taxon>
        <taxon>Bacillales</taxon>
        <taxon>Paenibacillaceae</taxon>
        <taxon>Paenibacillus</taxon>
    </lineage>
</organism>
<dbReference type="OrthoDB" id="1706086at2"/>
<evidence type="ECO:0000313" key="4">
    <source>
        <dbReference type="Proteomes" id="UP000190626"/>
    </source>
</evidence>
<feature type="domain" description="SLH" evidence="2">
    <location>
        <begin position="97"/>
        <end position="160"/>
    </location>
</feature>
<accession>A0A1V4HKQ0</accession>
<dbReference type="AlphaFoldDB" id="A0A1V4HKQ0"/>
<protein>
    <recommendedName>
        <fullName evidence="2">SLH domain-containing protein</fullName>
    </recommendedName>
</protein>
<dbReference type="Pfam" id="PF00395">
    <property type="entry name" value="SLH"/>
    <property type="match status" value="1"/>
</dbReference>
<feature type="chain" id="PRO_5038905448" description="SLH domain-containing protein" evidence="1">
    <location>
        <begin position="25"/>
        <end position="776"/>
    </location>
</feature>
<dbReference type="InterPro" id="IPR001119">
    <property type="entry name" value="SLH_dom"/>
</dbReference>
<gene>
    <name evidence="3" type="ORF">BC351_04870</name>
</gene>
<reference evidence="4" key="1">
    <citation type="submission" date="2016-07" db="EMBL/GenBank/DDBJ databases">
        <authorList>
            <person name="Florea S."/>
            <person name="Webb J.S."/>
            <person name="Jaromczyk J."/>
            <person name="Schardl C.L."/>
        </authorList>
    </citation>
    <scope>NUCLEOTIDE SEQUENCE [LARGE SCALE GENOMIC DNA]</scope>
    <source>
        <strain evidence="4">CY1</strain>
    </source>
</reference>
<dbReference type="RefSeq" id="WP_144028403.1">
    <property type="nucleotide sequence ID" value="NZ_MBTG01000012.1"/>
</dbReference>
<dbReference type="PROSITE" id="PS51272">
    <property type="entry name" value="SLH"/>
    <property type="match status" value="1"/>
</dbReference>